<dbReference type="CDD" id="cd02440">
    <property type="entry name" value="AdoMet_MTases"/>
    <property type="match status" value="1"/>
</dbReference>
<evidence type="ECO:0000259" key="6">
    <source>
        <dbReference type="Pfam" id="PF05175"/>
    </source>
</evidence>
<dbReference type="EC" id="2.1.1.297" evidence="1"/>
<keyword evidence="4" id="KW-0949">S-adenosyl-L-methionine</keyword>
<evidence type="ECO:0000256" key="5">
    <source>
        <dbReference type="ARBA" id="ARBA00048391"/>
    </source>
</evidence>
<dbReference type="NCBIfam" id="TIGR00536">
    <property type="entry name" value="hemK_fam"/>
    <property type="match status" value="1"/>
</dbReference>
<dbReference type="GO" id="GO:0003676">
    <property type="term" value="F:nucleic acid binding"/>
    <property type="evidence" value="ECO:0007669"/>
    <property type="project" value="InterPro"/>
</dbReference>
<dbReference type="PANTHER" id="PTHR18895:SF74">
    <property type="entry name" value="MTRF1L RELEASE FACTOR GLUTAMINE METHYLTRANSFERASE"/>
    <property type="match status" value="1"/>
</dbReference>
<evidence type="ECO:0000256" key="2">
    <source>
        <dbReference type="ARBA" id="ARBA00022603"/>
    </source>
</evidence>
<evidence type="ECO:0000256" key="3">
    <source>
        <dbReference type="ARBA" id="ARBA00022679"/>
    </source>
</evidence>
<keyword evidence="8" id="KW-1185">Reference proteome</keyword>
<evidence type="ECO:0000313" key="7">
    <source>
        <dbReference type="EMBL" id="KJZ81321.1"/>
    </source>
</evidence>
<dbReference type="InterPro" id="IPR004556">
    <property type="entry name" value="HemK-like"/>
</dbReference>
<dbReference type="GO" id="GO:0102559">
    <property type="term" value="F:peptide chain release factor N(5)-glutamine methyltransferase activity"/>
    <property type="evidence" value="ECO:0007669"/>
    <property type="project" value="UniProtKB-EC"/>
</dbReference>
<dbReference type="GO" id="GO:0032259">
    <property type="term" value="P:methylation"/>
    <property type="evidence" value="ECO:0007669"/>
    <property type="project" value="UniProtKB-KW"/>
</dbReference>
<dbReference type="Pfam" id="PF05175">
    <property type="entry name" value="MTS"/>
    <property type="match status" value="1"/>
</dbReference>
<evidence type="ECO:0000256" key="4">
    <source>
        <dbReference type="ARBA" id="ARBA00022691"/>
    </source>
</evidence>
<name>A0A0F4VIP7_9HYPH</name>
<proteinExistence type="predicted"/>
<comment type="catalytic activity">
    <reaction evidence="5">
        <text>L-glutaminyl-[peptide chain release factor] + S-adenosyl-L-methionine = N(5)-methyl-L-glutaminyl-[peptide chain release factor] + S-adenosyl-L-homocysteine + H(+)</text>
        <dbReference type="Rhea" id="RHEA:42896"/>
        <dbReference type="Rhea" id="RHEA-COMP:10271"/>
        <dbReference type="Rhea" id="RHEA-COMP:10272"/>
        <dbReference type="ChEBI" id="CHEBI:15378"/>
        <dbReference type="ChEBI" id="CHEBI:30011"/>
        <dbReference type="ChEBI" id="CHEBI:57856"/>
        <dbReference type="ChEBI" id="CHEBI:59789"/>
        <dbReference type="ChEBI" id="CHEBI:61891"/>
        <dbReference type="EC" id="2.1.1.297"/>
    </reaction>
</comment>
<dbReference type="InterPro" id="IPR019874">
    <property type="entry name" value="RF_methyltr_PrmC"/>
</dbReference>
<dbReference type="InterPro" id="IPR050320">
    <property type="entry name" value="N5-glutamine_MTase"/>
</dbReference>
<dbReference type="EMBL" id="JMTK01000005">
    <property type="protein sequence ID" value="KJZ81321.1"/>
    <property type="molecule type" value="Genomic_DNA"/>
</dbReference>
<sequence>MNDSLLIKELPHTVEGCLSLIKYYFKESGLQGLRNPRSFLCGVTGLSSCQVIACPDTILDDEQRLLLKKAVIRSLNYESIHRICGWRDFYNVRLSLSSDTFEPRPETELLVDSILSFFLSQRGKKKDARILDLGTGSGAICLALLKENSFFEGLGIDVSSKALEIARKNAVSNSLSKRFCALQSNWFSSIEGFFDIIVSNPPYIESAVVDNLGPEVKNFDPVIALDGGADGLSHYRVIADGISRHLSKNGFCGLEIGYNQKIDVIRIFEDKKLFLVNSFKDYEQNDRILLFCR</sequence>
<gene>
    <name evidence="7" type="ORF">DJ66_1211</name>
</gene>
<accession>A0A0F4VIP7</accession>
<evidence type="ECO:0000256" key="1">
    <source>
        <dbReference type="ARBA" id="ARBA00012771"/>
    </source>
</evidence>
<dbReference type="Gene3D" id="3.40.50.150">
    <property type="entry name" value="Vaccinia Virus protein VP39"/>
    <property type="match status" value="1"/>
</dbReference>
<feature type="domain" description="Methyltransferase small" evidence="6">
    <location>
        <begin position="116"/>
        <end position="207"/>
    </location>
</feature>
<reference evidence="7 8" key="1">
    <citation type="journal article" date="2015" name="Phytopathology">
        <title>Genomes of Candidatus Liberibacter solanacearum haplotype A from New Zealand and the USA suggest significant genome plasticity in the species.</title>
        <authorList>
            <person name="Thompson S.M."/>
            <person name="Johnson C.P."/>
            <person name="Lu A.Y."/>
            <person name="Frampton R.A."/>
            <person name="Sullivan K.L."/>
            <person name="Fiers M.W."/>
            <person name="Crowhurst R.N."/>
            <person name="Pitman A.R."/>
            <person name="Scott I."/>
            <person name="Gudmestad N.C."/>
            <person name="Smith G.R."/>
        </authorList>
    </citation>
    <scope>NUCLEOTIDE SEQUENCE [LARGE SCALE GENOMIC DNA]</scope>
    <source>
        <strain evidence="7 8">LsoNZ1</strain>
    </source>
</reference>
<evidence type="ECO:0000313" key="8">
    <source>
        <dbReference type="Proteomes" id="UP000033731"/>
    </source>
</evidence>
<dbReference type="AlphaFoldDB" id="A0A0F4VIP7"/>
<dbReference type="PATRIC" id="fig|556287.9.peg.1231"/>
<dbReference type="Proteomes" id="UP000033731">
    <property type="component" value="Unassembled WGS sequence"/>
</dbReference>
<keyword evidence="2 7" id="KW-0489">Methyltransferase</keyword>
<organism evidence="7 8">
    <name type="scientific">Candidatus Liberibacter solanacearum</name>
    <dbReference type="NCBI Taxonomy" id="556287"/>
    <lineage>
        <taxon>Bacteria</taxon>
        <taxon>Pseudomonadati</taxon>
        <taxon>Pseudomonadota</taxon>
        <taxon>Alphaproteobacteria</taxon>
        <taxon>Hyphomicrobiales</taxon>
        <taxon>Rhizobiaceae</taxon>
        <taxon>Liberibacter</taxon>
    </lineage>
</organism>
<dbReference type="SUPFAM" id="SSF53335">
    <property type="entry name" value="S-adenosyl-L-methionine-dependent methyltransferases"/>
    <property type="match status" value="1"/>
</dbReference>
<dbReference type="RefSeq" id="WP_045960983.1">
    <property type="nucleotide sequence ID" value="NZ_JMTK01000005.1"/>
</dbReference>
<dbReference type="InterPro" id="IPR002052">
    <property type="entry name" value="DNA_methylase_N6_adenine_CS"/>
</dbReference>
<dbReference type="InterPro" id="IPR007848">
    <property type="entry name" value="Small_mtfrase_dom"/>
</dbReference>
<dbReference type="NCBIfam" id="TIGR03534">
    <property type="entry name" value="RF_mod_PrmC"/>
    <property type="match status" value="1"/>
</dbReference>
<dbReference type="PROSITE" id="PS00092">
    <property type="entry name" value="N6_MTASE"/>
    <property type="match status" value="1"/>
</dbReference>
<dbReference type="InterPro" id="IPR029063">
    <property type="entry name" value="SAM-dependent_MTases_sf"/>
</dbReference>
<comment type="caution">
    <text evidence="7">The sequence shown here is derived from an EMBL/GenBank/DDBJ whole genome shotgun (WGS) entry which is preliminary data.</text>
</comment>
<keyword evidence="3" id="KW-0808">Transferase</keyword>
<protein>
    <recommendedName>
        <fullName evidence="1">peptide chain release factor N(5)-glutamine methyltransferase</fullName>
        <ecNumber evidence="1">2.1.1.297</ecNumber>
    </recommendedName>
</protein>
<dbReference type="PANTHER" id="PTHR18895">
    <property type="entry name" value="HEMK METHYLTRANSFERASE"/>
    <property type="match status" value="1"/>
</dbReference>